<feature type="transmembrane region" description="Helical" evidence="14">
    <location>
        <begin position="1327"/>
        <end position="1347"/>
    </location>
</feature>
<feature type="transmembrane region" description="Helical" evidence="14">
    <location>
        <begin position="1175"/>
        <end position="1198"/>
    </location>
</feature>
<dbReference type="PANTHER" id="PTHR10160">
    <property type="entry name" value="NAD(P) TRANSHYDROGENASE"/>
    <property type="match status" value="1"/>
</dbReference>
<evidence type="ECO:0000256" key="13">
    <source>
        <dbReference type="SAM" id="MobiDB-lite"/>
    </source>
</evidence>
<organism evidence="17 18">
    <name type="scientific">Tetradesmus obliquus</name>
    <name type="common">Green alga</name>
    <name type="synonym">Acutodesmus obliquus</name>
    <dbReference type="NCBI Taxonomy" id="3088"/>
    <lineage>
        <taxon>Eukaryota</taxon>
        <taxon>Viridiplantae</taxon>
        <taxon>Chlorophyta</taxon>
        <taxon>core chlorophytes</taxon>
        <taxon>Chlorophyceae</taxon>
        <taxon>CS clade</taxon>
        <taxon>Sphaeropleales</taxon>
        <taxon>Scenedesmaceae</taxon>
        <taxon>Tetradesmus</taxon>
    </lineage>
</organism>
<dbReference type="InterPro" id="IPR008143">
    <property type="entry name" value="Ala_DH/PNT_CS2"/>
</dbReference>
<dbReference type="SUPFAM" id="SSF51735">
    <property type="entry name" value="NAD(P)-binding Rossmann-fold domains"/>
    <property type="match status" value="1"/>
</dbReference>
<keyword evidence="11 14" id="KW-0472">Membrane</keyword>
<feature type="domain" description="Alanine dehydrogenase/pyridine nucleotide transhydrogenase N-terminal" evidence="16">
    <location>
        <begin position="543"/>
        <end position="678"/>
    </location>
</feature>
<keyword evidence="9 14" id="KW-1133">Transmembrane helix</keyword>
<proteinExistence type="predicted"/>
<evidence type="ECO:0000256" key="14">
    <source>
        <dbReference type="SAM" id="Phobius"/>
    </source>
</evidence>
<feature type="transmembrane region" description="Helical" evidence="14">
    <location>
        <begin position="1210"/>
        <end position="1230"/>
    </location>
</feature>
<dbReference type="Pfam" id="PF12769">
    <property type="entry name" value="PNTB_4TM"/>
    <property type="match status" value="1"/>
</dbReference>
<dbReference type="Gene3D" id="1.20.1250.20">
    <property type="entry name" value="MFS general substrate transporter like domains"/>
    <property type="match status" value="1"/>
</dbReference>
<reference evidence="17 18" key="1">
    <citation type="submission" date="2023-05" db="EMBL/GenBank/DDBJ databases">
        <title>A 100% complete, gapless, phased diploid assembly of the Scenedesmus obliquus UTEX 3031 genome.</title>
        <authorList>
            <person name="Biondi T.C."/>
            <person name="Hanschen E.R."/>
            <person name="Kwon T."/>
            <person name="Eng W."/>
            <person name="Kruse C.P.S."/>
            <person name="Koehler S.I."/>
            <person name="Kunde Y."/>
            <person name="Gleasner C.D."/>
            <person name="You Mak K.T."/>
            <person name="Polle J."/>
            <person name="Hovde B.T."/>
            <person name="Starkenburg S.R."/>
        </authorList>
    </citation>
    <scope>NUCLEOTIDE SEQUENCE [LARGE SCALE GENOMIC DNA]</scope>
    <source>
        <strain evidence="17 18">DOE0152z</strain>
    </source>
</reference>
<dbReference type="InterPro" id="IPR007698">
    <property type="entry name" value="AlaDH/PNT_NAD(H)-bd"/>
</dbReference>
<evidence type="ECO:0000313" key="18">
    <source>
        <dbReference type="Proteomes" id="UP001244341"/>
    </source>
</evidence>
<keyword evidence="10" id="KW-0520">NAD</keyword>
<feature type="transmembrane region" description="Helical" evidence="14">
    <location>
        <begin position="1301"/>
        <end position="1321"/>
    </location>
</feature>
<dbReference type="Proteomes" id="UP001244341">
    <property type="component" value="Chromosome 1b"/>
</dbReference>
<feature type="transmembrane region" description="Helical" evidence="14">
    <location>
        <begin position="1273"/>
        <end position="1294"/>
    </location>
</feature>
<feature type="transmembrane region" description="Helical" evidence="14">
    <location>
        <begin position="355"/>
        <end position="380"/>
    </location>
</feature>
<evidence type="ECO:0000256" key="2">
    <source>
        <dbReference type="ARBA" id="ARBA00012943"/>
    </source>
</evidence>
<evidence type="ECO:0000256" key="6">
    <source>
        <dbReference type="ARBA" id="ARBA00022741"/>
    </source>
</evidence>
<dbReference type="SMART" id="SM01003">
    <property type="entry name" value="AlaDh_PNT_N"/>
    <property type="match status" value="1"/>
</dbReference>
<dbReference type="EC" id="7.1.1.1" evidence="2"/>
<dbReference type="Pfam" id="PF00083">
    <property type="entry name" value="Sugar_tr"/>
    <property type="match status" value="1"/>
</dbReference>
<evidence type="ECO:0000256" key="9">
    <source>
        <dbReference type="ARBA" id="ARBA00022989"/>
    </source>
</evidence>
<dbReference type="InterPro" id="IPR029035">
    <property type="entry name" value="DHS-like_NAD/FAD-binding_dom"/>
</dbReference>
<dbReference type="CDD" id="cd05304">
    <property type="entry name" value="Rubrum_tdh"/>
    <property type="match status" value="1"/>
</dbReference>
<dbReference type="InterPro" id="IPR008142">
    <property type="entry name" value="AlaDH/PNT_CS1"/>
</dbReference>
<comment type="subcellular location">
    <subcellularLocation>
        <location evidence="1">Cell inner membrane</location>
        <topology evidence="1">Multi-pass membrane protein</topology>
    </subcellularLocation>
</comment>
<dbReference type="SUPFAM" id="SSF52283">
    <property type="entry name" value="Formate/glycerate dehydrogenase catalytic domain-like"/>
    <property type="match status" value="1"/>
</dbReference>
<dbReference type="PROSITE" id="PS00837">
    <property type="entry name" value="ALADH_PNT_2"/>
    <property type="match status" value="1"/>
</dbReference>
<dbReference type="NCBIfam" id="NF006942">
    <property type="entry name" value="PRK09424.1"/>
    <property type="match status" value="1"/>
</dbReference>
<feature type="transmembrane region" description="Helical" evidence="14">
    <location>
        <begin position="1250"/>
        <end position="1267"/>
    </location>
</feature>
<evidence type="ECO:0000256" key="5">
    <source>
        <dbReference type="ARBA" id="ARBA00022692"/>
    </source>
</evidence>
<dbReference type="InterPro" id="IPR024605">
    <property type="entry name" value="NADP_transhyd_a_C"/>
</dbReference>
<dbReference type="InterPro" id="IPR007886">
    <property type="entry name" value="AlaDH/PNT_N"/>
</dbReference>
<evidence type="ECO:0000313" key="17">
    <source>
        <dbReference type="EMBL" id="WIA08492.1"/>
    </source>
</evidence>
<dbReference type="InterPro" id="IPR036259">
    <property type="entry name" value="MFS_trans_sf"/>
</dbReference>
<name>A0ABY8TJ94_TETOB</name>
<dbReference type="Pfam" id="PF02233">
    <property type="entry name" value="PNTB"/>
    <property type="match status" value="1"/>
</dbReference>
<feature type="transmembrane region" description="Helical" evidence="14">
    <location>
        <begin position="200"/>
        <end position="223"/>
    </location>
</feature>
<dbReference type="SUPFAM" id="SSF52467">
    <property type="entry name" value="DHS-like NAD/FAD-binding domain"/>
    <property type="match status" value="1"/>
</dbReference>
<evidence type="ECO:0000259" key="16">
    <source>
        <dbReference type="SMART" id="SM01003"/>
    </source>
</evidence>
<dbReference type="Pfam" id="PF05222">
    <property type="entry name" value="AlaDh_PNT_N"/>
    <property type="match status" value="1"/>
</dbReference>
<evidence type="ECO:0000256" key="12">
    <source>
        <dbReference type="ARBA" id="ARBA00048202"/>
    </source>
</evidence>
<evidence type="ECO:0000259" key="15">
    <source>
        <dbReference type="SMART" id="SM01002"/>
    </source>
</evidence>
<dbReference type="SUPFAM" id="SSF103473">
    <property type="entry name" value="MFS general substrate transporter"/>
    <property type="match status" value="1"/>
</dbReference>
<feature type="region of interest" description="Disordered" evidence="13">
    <location>
        <begin position="916"/>
        <end position="938"/>
    </location>
</feature>
<comment type="catalytic activity">
    <reaction evidence="12">
        <text>NAD(+) + NADPH + H(+)(in) = NADH + NADP(+) + H(+)(out)</text>
        <dbReference type="Rhea" id="RHEA:47992"/>
        <dbReference type="ChEBI" id="CHEBI:15378"/>
        <dbReference type="ChEBI" id="CHEBI:57540"/>
        <dbReference type="ChEBI" id="CHEBI:57783"/>
        <dbReference type="ChEBI" id="CHEBI:57945"/>
        <dbReference type="ChEBI" id="CHEBI:58349"/>
        <dbReference type="EC" id="7.1.1.1"/>
    </reaction>
</comment>
<feature type="transmembrane region" description="Helical" evidence="14">
    <location>
        <begin position="392"/>
        <end position="416"/>
    </location>
</feature>
<sequence>MRWRRQRVPAEAVTPWTPVVWLVLWVSLMVGYLKGYTSGSGLLTNAQFRTQWFPEADQVNASLYDGLDLGDAVCFASMGPATHYLALKFFTASAAALPAGWVLRSQGRRLSILIGCAAYCAAHLLQGAAVNLSMLFAGQVFQGISAAFLYQAPPIEVVEVAPHQWRGAFVFSDSLGRAVGMWSRSLLHAGLGSSSSGPAWGWRLSSLFPLWPALVVMMLVPLIPETPNSLIQRGKLDAGRAALQEIRGQLYNVDDEFANILKAAGISATTKRPPYQLHVLFRRQQLPPLLLMLLLTVLRECMGADTVRLFSRPFWQAMHWSHSRRGFFYQQAESAVYLGAVVLSIFVIDSWGRRPVLALSAAGCGAGFLAASIATVFMGRLAPNAVPIGLQAAMYVSMIVSYSSYVAGVAGGYWLLMAELFPLATRPLAASLLTGLVMLTYGVTSLVAMPLVCTVQLGLLLFYAGGNLLMLLAVLLLLPETKQTRPMASLARPAARALSGKATARLPVASRRCGPASVSRRALHVVNYVAEHAPVAYKDLVLGVPKETFAGEKRVAITPTVVKTLLKAGFKEIRVEKGAGEASEFTDDEYAAAGASIVDHAASFKSDIVLKIRPPSLEEADMLKERAKLISYIYPSRNQELVDRLAAKKATVIGMDCIPRTLSRAQTFDSLSSMANIAGYRAVIEAAHHFGRFFTGQITAAGKVPPAKVLVIGGGVAGLAAIGCAKSMGAIVRVFDTREAVREQAKSLGAEFLTVDIEESGEGQGGYAKEMSKEFIEAEMKLFSEQCKEVDIIISTALIPGKKAPLLILPEFVDSMKPGSVLVDLAAEAGGNIGYTQPNEVVKTPHGQVVIGYTDLPSRLPTQSSTLFSNNISKFLLSMGPFTTGKKDEFVIDYDDEAVRGALVLDEGEMRWPAPVSAAPAAAPPPPKPKEEAKGPKDLYPQTLQGALTTTGAAAATLAIGAVSPNPVFSSMLTKFGLASICGYQTVWGVTPALHSPLMSVTNAISGLTAVGGMVLAGGGVIPGNAAQGLAALAVLASAVNIGGGFTITQRMLDMFKRPDDPIEHNNLYAIPAAALLGGWAIGRYLGIDEVTSATYLVSSALCISAIACLSKQESARTGNALGLIGVSGGVVATLGGLNTDPGTYAQVIASLGAGGLVGNQIASRINITDLPQMVAAYHSLVGLAAAVTSIANIMLLAEAGHDMDGVHMVTAFLGDIIGAITLTGSAVAFGKLQGILDSKPLNLPGKNALNLAMLGAVLTCGGLFLTTGDPQFGVAMLWATAAIGGVLGAHLTASIGGADMPVVITLLNSYSGYALCAEGFMLNNDLITTVGALIGSSGAILSYIMCKAMNRSLVNVIFGGYGTGTGGKAAVVTGTHTETNVPEVVEALTSASRVLIVPGYGLAVANAQHSIAELTKKLKGKGVQVEFGIHPVAGRMPGQLNVLLAEAGVPYDIVYEMDEVNEHMDQYDVVVVMGANDTVNSAALEDPNSVIAGMPVIEVWKAKQVVFCKRSMGVGYAGADNPVTGHRPLSGL</sequence>
<feature type="transmembrane region" description="Helical" evidence="14">
    <location>
        <begin position="457"/>
        <end position="478"/>
    </location>
</feature>
<dbReference type="InterPro" id="IPR005829">
    <property type="entry name" value="Sugar_transporter_CS"/>
</dbReference>
<dbReference type="Gene3D" id="3.40.50.720">
    <property type="entry name" value="NAD(P)-binding Rossmann-like Domain"/>
    <property type="match status" value="2"/>
</dbReference>
<feature type="transmembrane region" description="Helical" evidence="14">
    <location>
        <begin position="110"/>
        <end position="129"/>
    </location>
</feature>
<protein>
    <recommendedName>
        <fullName evidence="2">proton-translocating NAD(P)(+) transhydrogenase</fullName>
        <ecNumber evidence="2">7.1.1.1</ecNumber>
    </recommendedName>
</protein>
<evidence type="ECO:0000256" key="11">
    <source>
        <dbReference type="ARBA" id="ARBA00023136"/>
    </source>
</evidence>
<keyword evidence="4" id="KW-0997">Cell inner membrane</keyword>
<dbReference type="PROSITE" id="PS00216">
    <property type="entry name" value="SUGAR_TRANSPORT_1"/>
    <property type="match status" value="1"/>
</dbReference>
<feature type="transmembrane region" description="Helical" evidence="14">
    <location>
        <begin position="12"/>
        <end position="33"/>
    </location>
</feature>
<evidence type="ECO:0000256" key="3">
    <source>
        <dbReference type="ARBA" id="ARBA00022475"/>
    </source>
</evidence>
<dbReference type="NCBIfam" id="TIGR00561">
    <property type="entry name" value="pntA"/>
    <property type="match status" value="1"/>
</dbReference>
<keyword evidence="8" id="KW-1278">Translocase</keyword>
<dbReference type="InterPro" id="IPR036291">
    <property type="entry name" value="NAD(P)-bd_dom_sf"/>
</dbReference>
<evidence type="ECO:0000256" key="7">
    <source>
        <dbReference type="ARBA" id="ARBA00022857"/>
    </source>
</evidence>
<dbReference type="PANTHER" id="PTHR10160:SF19">
    <property type="entry name" value="PROTON-TRANSLOCATING NAD(P)(+) TRANSHYDROGENASE"/>
    <property type="match status" value="1"/>
</dbReference>
<dbReference type="PROSITE" id="PS00836">
    <property type="entry name" value="ALADH_PNT_1"/>
    <property type="match status" value="1"/>
</dbReference>
<keyword evidence="18" id="KW-1185">Reference proteome</keyword>
<feature type="transmembrane region" description="Helical" evidence="14">
    <location>
        <begin position="1004"/>
        <end position="1023"/>
    </location>
</feature>
<feature type="transmembrane region" description="Helical" evidence="14">
    <location>
        <begin position="1068"/>
        <end position="1087"/>
    </location>
</feature>
<evidence type="ECO:0000256" key="1">
    <source>
        <dbReference type="ARBA" id="ARBA00004429"/>
    </source>
</evidence>
<dbReference type="Pfam" id="PF01262">
    <property type="entry name" value="AlaDh_PNT_C"/>
    <property type="match status" value="1"/>
</dbReference>
<keyword evidence="6" id="KW-0547">Nucleotide-binding</keyword>
<evidence type="ECO:0000256" key="4">
    <source>
        <dbReference type="ARBA" id="ARBA00022519"/>
    </source>
</evidence>
<feature type="transmembrane region" description="Helical" evidence="14">
    <location>
        <begin position="428"/>
        <end position="451"/>
    </location>
</feature>
<feature type="transmembrane region" description="Helical" evidence="14">
    <location>
        <begin position="1029"/>
        <end position="1048"/>
    </location>
</feature>
<feature type="domain" description="Alanine dehydrogenase/pyridine nucleotide transhydrogenase NAD(H)-binding" evidence="15">
    <location>
        <begin position="687"/>
        <end position="852"/>
    </location>
</feature>
<evidence type="ECO:0000256" key="10">
    <source>
        <dbReference type="ARBA" id="ARBA00023027"/>
    </source>
</evidence>
<accession>A0ABY8TJ94</accession>
<keyword evidence="7" id="KW-0521">NADP</keyword>
<dbReference type="InterPro" id="IPR005828">
    <property type="entry name" value="MFS_sugar_transport-like"/>
</dbReference>
<keyword evidence="5 14" id="KW-0812">Transmembrane</keyword>
<keyword evidence="3" id="KW-1003">Cell membrane</keyword>
<feature type="transmembrane region" description="Helical" evidence="14">
    <location>
        <begin position="327"/>
        <end position="348"/>
    </location>
</feature>
<evidence type="ECO:0000256" key="8">
    <source>
        <dbReference type="ARBA" id="ARBA00022967"/>
    </source>
</evidence>
<dbReference type="InterPro" id="IPR034300">
    <property type="entry name" value="PNTB-like"/>
</dbReference>
<dbReference type="EMBL" id="CP126208">
    <property type="protein sequence ID" value="WIA08492.1"/>
    <property type="molecule type" value="Genomic_DNA"/>
</dbReference>
<gene>
    <name evidence="17" type="ORF">OEZ85_007927</name>
</gene>
<feature type="transmembrane region" description="Helical" evidence="14">
    <location>
        <begin position="85"/>
        <end position="103"/>
    </location>
</feature>
<feature type="compositionally biased region" description="Basic and acidic residues" evidence="13">
    <location>
        <begin position="928"/>
        <end position="937"/>
    </location>
</feature>
<dbReference type="SMART" id="SM01002">
    <property type="entry name" value="AlaDh_PNT_C"/>
    <property type="match status" value="1"/>
</dbReference>
<dbReference type="Gene3D" id="3.40.50.1220">
    <property type="entry name" value="TPP-binding domain"/>
    <property type="match status" value="1"/>
</dbReference>
<dbReference type="InterPro" id="IPR026255">
    <property type="entry name" value="NADP_transhyd_a"/>
</dbReference>